<protein>
    <submittedName>
        <fullName evidence="1">Reverse transcriptase domain-containing protein</fullName>
    </submittedName>
</protein>
<proteinExistence type="predicted"/>
<dbReference type="InterPro" id="IPR021109">
    <property type="entry name" value="Peptidase_aspartic_dom_sf"/>
</dbReference>
<dbReference type="GO" id="GO:0003964">
    <property type="term" value="F:RNA-directed DNA polymerase activity"/>
    <property type="evidence" value="ECO:0007669"/>
    <property type="project" value="UniProtKB-KW"/>
</dbReference>
<organism evidence="1">
    <name type="scientific">Tanacetum cinerariifolium</name>
    <name type="common">Dalmatian daisy</name>
    <name type="synonym">Chrysanthemum cinerariifolium</name>
    <dbReference type="NCBI Taxonomy" id="118510"/>
    <lineage>
        <taxon>Eukaryota</taxon>
        <taxon>Viridiplantae</taxon>
        <taxon>Streptophyta</taxon>
        <taxon>Embryophyta</taxon>
        <taxon>Tracheophyta</taxon>
        <taxon>Spermatophyta</taxon>
        <taxon>Magnoliopsida</taxon>
        <taxon>eudicotyledons</taxon>
        <taxon>Gunneridae</taxon>
        <taxon>Pentapetalae</taxon>
        <taxon>asterids</taxon>
        <taxon>campanulids</taxon>
        <taxon>Asterales</taxon>
        <taxon>Asteraceae</taxon>
        <taxon>Asteroideae</taxon>
        <taxon>Anthemideae</taxon>
        <taxon>Anthemidinae</taxon>
        <taxon>Tanacetum</taxon>
    </lineage>
</organism>
<comment type="caution">
    <text evidence="1">The sequence shown here is derived from an EMBL/GenBank/DDBJ whole genome shotgun (WGS) entry which is preliminary data.</text>
</comment>
<dbReference type="PANTHER" id="PTHR33067">
    <property type="entry name" value="RNA-DIRECTED DNA POLYMERASE-RELATED"/>
    <property type="match status" value="1"/>
</dbReference>
<keyword evidence="1" id="KW-0548">Nucleotidyltransferase</keyword>
<dbReference type="Gene3D" id="2.40.70.10">
    <property type="entry name" value="Acid Proteases"/>
    <property type="match status" value="1"/>
</dbReference>
<accession>A0A699IXK5</accession>
<dbReference type="EMBL" id="BKCJ010346116">
    <property type="protein sequence ID" value="GEZ94744.1"/>
    <property type="molecule type" value="Genomic_DNA"/>
</dbReference>
<gene>
    <name evidence="1" type="ORF">Tci_566717</name>
</gene>
<dbReference type="AlphaFoldDB" id="A0A699IXK5"/>
<name>A0A699IXK5_TANCI</name>
<keyword evidence="1" id="KW-0808">Transferase</keyword>
<sequence>KLSLPDLTPTCMTLELGTRYIPYPAGIAEDVFVQVGKFRFPADFIVVNYDIDPRVPLILGRLFLRTAHALVNIHGEELILRDGDEKLIFHADSTLKNPHKHGNDTTPLSDSSPNLTPFETSDSLLEEFSNELALLDSFPLRNEDDNFDFGTDLGKIEYLLNQDLSTDDLTLPEESSKSSEIATLSSSPFENEDKVFKPGILILGRNQIFNDESKDKDYKVNTSSKALIILEECNFLSISSDQELLFFLELTVIKTLSFFSKIRTKVSILGYSSQKEFTLSL</sequence>
<feature type="non-terminal residue" evidence="1">
    <location>
        <position position="1"/>
    </location>
</feature>
<keyword evidence="1" id="KW-0695">RNA-directed DNA polymerase</keyword>
<evidence type="ECO:0000313" key="1">
    <source>
        <dbReference type="EMBL" id="GEZ94744.1"/>
    </source>
</evidence>
<reference evidence="1" key="1">
    <citation type="journal article" date="2019" name="Sci. Rep.">
        <title>Draft genome of Tanacetum cinerariifolium, the natural source of mosquito coil.</title>
        <authorList>
            <person name="Yamashiro T."/>
            <person name="Shiraishi A."/>
            <person name="Satake H."/>
            <person name="Nakayama K."/>
        </authorList>
    </citation>
    <scope>NUCLEOTIDE SEQUENCE</scope>
</reference>